<gene>
    <name evidence="2" type="ORF">GCM10011339_11500</name>
</gene>
<dbReference type="EMBL" id="BMIU01000004">
    <property type="protein sequence ID" value="GGF25081.1"/>
    <property type="molecule type" value="Genomic_DNA"/>
</dbReference>
<evidence type="ECO:0000313" key="2">
    <source>
        <dbReference type="EMBL" id="GGF25081.1"/>
    </source>
</evidence>
<dbReference type="RefSeq" id="WP_137404479.1">
    <property type="nucleotide sequence ID" value="NZ_BMIU01000004.1"/>
</dbReference>
<feature type="signal peptide" evidence="1">
    <location>
        <begin position="1"/>
        <end position="24"/>
    </location>
</feature>
<evidence type="ECO:0000256" key="1">
    <source>
        <dbReference type="SAM" id="SignalP"/>
    </source>
</evidence>
<reference evidence="3" key="1">
    <citation type="journal article" date="2019" name="Int. J. Syst. Evol. Microbiol.">
        <title>The Global Catalogue of Microorganisms (GCM) 10K type strain sequencing project: providing services to taxonomists for standard genome sequencing and annotation.</title>
        <authorList>
            <consortium name="The Broad Institute Genomics Platform"/>
            <consortium name="The Broad Institute Genome Sequencing Center for Infectious Disease"/>
            <person name="Wu L."/>
            <person name="Ma J."/>
        </authorList>
    </citation>
    <scope>NUCLEOTIDE SEQUENCE [LARGE SCALE GENOMIC DNA]</scope>
    <source>
        <strain evidence="3">CGMCC 1.15407</strain>
    </source>
</reference>
<feature type="chain" id="PRO_5045789964" evidence="1">
    <location>
        <begin position="25"/>
        <end position="167"/>
    </location>
</feature>
<organism evidence="2 3">
    <name type="scientific">Echinicola rosea</name>
    <dbReference type="NCBI Taxonomy" id="1807691"/>
    <lineage>
        <taxon>Bacteria</taxon>
        <taxon>Pseudomonadati</taxon>
        <taxon>Bacteroidota</taxon>
        <taxon>Cytophagia</taxon>
        <taxon>Cytophagales</taxon>
        <taxon>Cyclobacteriaceae</taxon>
        <taxon>Echinicola</taxon>
    </lineage>
</organism>
<keyword evidence="1" id="KW-0732">Signal</keyword>
<accession>A0ABQ1UU30</accession>
<sequence>MKRLLTLILILSFFGCGLSFGQTAIEKNTVDGDGLLDFPSGTTKGIILPAIETLPSSPANGTFLYDKNDQRVKVYENGTWVNLTDEGDNSAVLPYNGTDSDRQSVIGATSTSVDGTLVLESSNKSLILPKIASPHTNVPSPYPGMMCYDTDAKALAVFDGEEWSYWK</sequence>
<proteinExistence type="predicted"/>
<keyword evidence="3" id="KW-1185">Reference proteome</keyword>
<comment type="caution">
    <text evidence="2">The sequence shown here is derived from an EMBL/GenBank/DDBJ whole genome shotgun (WGS) entry which is preliminary data.</text>
</comment>
<protein>
    <submittedName>
        <fullName evidence="2">Uncharacterized protein</fullName>
    </submittedName>
</protein>
<dbReference type="PROSITE" id="PS51257">
    <property type="entry name" value="PROKAR_LIPOPROTEIN"/>
    <property type="match status" value="1"/>
</dbReference>
<name>A0ABQ1UU30_9BACT</name>
<dbReference type="Proteomes" id="UP000647339">
    <property type="component" value="Unassembled WGS sequence"/>
</dbReference>
<evidence type="ECO:0000313" key="3">
    <source>
        <dbReference type="Proteomes" id="UP000647339"/>
    </source>
</evidence>